<keyword evidence="2" id="KW-1133">Transmembrane helix</keyword>
<name>A0A1I7YYA0_9BILA</name>
<feature type="compositionally biased region" description="Basic and acidic residues" evidence="1">
    <location>
        <begin position="262"/>
        <end position="276"/>
    </location>
</feature>
<proteinExistence type="predicted"/>
<evidence type="ECO:0000256" key="1">
    <source>
        <dbReference type="SAM" id="MobiDB-lite"/>
    </source>
</evidence>
<dbReference type="WBParaSite" id="L893_g21061.t1">
    <property type="protein sequence ID" value="L893_g21061.t1"/>
    <property type="gene ID" value="L893_g21061"/>
</dbReference>
<keyword evidence="3" id="KW-0732">Signal</keyword>
<protein>
    <submittedName>
        <fullName evidence="5">Activin_recp domain-containing protein</fullName>
    </submittedName>
</protein>
<evidence type="ECO:0000256" key="3">
    <source>
        <dbReference type="SAM" id="SignalP"/>
    </source>
</evidence>
<accession>A0A1I7YYA0</accession>
<keyword evidence="2" id="KW-0812">Transmembrane</keyword>
<dbReference type="AlphaFoldDB" id="A0A1I7YYA0"/>
<evidence type="ECO:0000313" key="4">
    <source>
        <dbReference type="Proteomes" id="UP000095287"/>
    </source>
</evidence>
<feature type="compositionally biased region" description="Basic and acidic residues" evidence="1">
    <location>
        <begin position="352"/>
        <end position="372"/>
    </location>
</feature>
<feature type="compositionally biased region" description="Acidic residues" evidence="1">
    <location>
        <begin position="328"/>
        <end position="351"/>
    </location>
</feature>
<feature type="region of interest" description="Disordered" evidence="1">
    <location>
        <begin position="262"/>
        <end position="373"/>
    </location>
</feature>
<evidence type="ECO:0000313" key="5">
    <source>
        <dbReference type="WBParaSite" id="L893_g21061.t1"/>
    </source>
</evidence>
<feature type="transmembrane region" description="Helical" evidence="2">
    <location>
        <begin position="394"/>
        <end position="417"/>
    </location>
</feature>
<feature type="compositionally biased region" description="Basic and acidic residues" evidence="1">
    <location>
        <begin position="306"/>
        <end position="315"/>
    </location>
</feature>
<keyword evidence="4" id="KW-1185">Reference proteome</keyword>
<feature type="signal peptide" evidence="3">
    <location>
        <begin position="1"/>
        <end position="19"/>
    </location>
</feature>
<evidence type="ECO:0000256" key="2">
    <source>
        <dbReference type="SAM" id="Phobius"/>
    </source>
</evidence>
<dbReference type="Proteomes" id="UP000095287">
    <property type="component" value="Unplaced"/>
</dbReference>
<keyword evidence="2" id="KW-0472">Membrane</keyword>
<dbReference type="Gene3D" id="2.10.60.10">
    <property type="entry name" value="CD59"/>
    <property type="match status" value="1"/>
</dbReference>
<feature type="chain" id="PRO_5009312732" evidence="3">
    <location>
        <begin position="20"/>
        <end position="436"/>
    </location>
</feature>
<dbReference type="InterPro" id="IPR045860">
    <property type="entry name" value="Snake_toxin-like_sf"/>
</dbReference>
<reference evidence="5" key="1">
    <citation type="submission" date="2016-11" db="UniProtKB">
        <authorList>
            <consortium name="WormBaseParasite"/>
        </authorList>
    </citation>
    <scope>IDENTIFICATION</scope>
</reference>
<sequence>MYCTLVLFLVGLLLPGTFAVKCLDCVGKDCMGNFCKGDYCVLTQYAPRWGESKWGEPQVVKGCMSGTMVRQDIRDHCETVDLDGQEVFTCFCKSKDYCNGPRRVAELKTDPVPLVSCVCKGKHCEGRSCLGELCTYVKNLVTGETEQGCINASVPVVERRSAGACMVPPITGAMHHTLARSAEDLLFELVGTKTASRNISCEGEYCFKSKIESKIGNMAMYRTMGCASFIDGAELPEEFDPIGCAKFESEDVSVESCFTTTDRKAMQRARANQERPNRRKGDKNQKMEITYDEGDYPEDDDEEEEEKPKAAERQPNKKKPSKVRQREETEEDSEEESKEDYPKEDEEEEAQEEKQEARGKTQKEEKEPEKGTTKHYIFEAATEPPIPDDSNVTLVAVFVLIMLLIVASGAVWNGAVWKFELHKKLFRSNYDTVAGG</sequence>
<feature type="compositionally biased region" description="Acidic residues" evidence="1">
    <location>
        <begin position="290"/>
        <end position="305"/>
    </location>
</feature>
<organism evidence="4 5">
    <name type="scientific">Steinernema glaseri</name>
    <dbReference type="NCBI Taxonomy" id="37863"/>
    <lineage>
        <taxon>Eukaryota</taxon>
        <taxon>Metazoa</taxon>
        <taxon>Ecdysozoa</taxon>
        <taxon>Nematoda</taxon>
        <taxon>Chromadorea</taxon>
        <taxon>Rhabditida</taxon>
        <taxon>Tylenchina</taxon>
        <taxon>Panagrolaimomorpha</taxon>
        <taxon>Strongyloidoidea</taxon>
        <taxon>Steinernematidae</taxon>
        <taxon>Steinernema</taxon>
    </lineage>
</organism>